<feature type="transmembrane region" description="Helical" evidence="1">
    <location>
        <begin position="275"/>
        <end position="298"/>
    </location>
</feature>
<feature type="transmembrane region" description="Helical" evidence="1">
    <location>
        <begin position="115"/>
        <end position="133"/>
    </location>
</feature>
<dbReference type="InterPro" id="IPR003675">
    <property type="entry name" value="Rce1/LyrA-like_dom"/>
</dbReference>
<organism evidence="3 4">
    <name type="scientific">Sulfitobacter sabulilitoris</name>
    <dbReference type="NCBI Taxonomy" id="2562655"/>
    <lineage>
        <taxon>Bacteria</taxon>
        <taxon>Pseudomonadati</taxon>
        <taxon>Pseudomonadota</taxon>
        <taxon>Alphaproteobacteria</taxon>
        <taxon>Rhodobacterales</taxon>
        <taxon>Roseobacteraceae</taxon>
        <taxon>Sulfitobacter</taxon>
    </lineage>
</organism>
<dbReference type="Pfam" id="PF02517">
    <property type="entry name" value="Rce1-like"/>
    <property type="match status" value="1"/>
</dbReference>
<keyword evidence="3" id="KW-0482">Metalloprotease</keyword>
<proteinExistence type="predicted"/>
<keyword evidence="1" id="KW-0472">Membrane</keyword>
<feature type="domain" description="CAAX prenyl protease 2/Lysostaphin resistance protein A-like" evidence="2">
    <location>
        <begin position="150"/>
        <end position="246"/>
    </location>
</feature>
<evidence type="ECO:0000313" key="4">
    <source>
        <dbReference type="Proteomes" id="UP000309550"/>
    </source>
</evidence>
<name>A0A5S3PJT5_9RHOB</name>
<dbReference type="GO" id="GO:0004175">
    <property type="term" value="F:endopeptidase activity"/>
    <property type="evidence" value="ECO:0007669"/>
    <property type="project" value="UniProtKB-ARBA"/>
</dbReference>
<dbReference type="PANTHER" id="PTHR36435:SF1">
    <property type="entry name" value="CAAX AMINO TERMINAL PROTEASE FAMILY PROTEIN"/>
    <property type="match status" value="1"/>
</dbReference>
<keyword evidence="4" id="KW-1185">Reference proteome</keyword>
<dbReference type="AlphaFoldDB" id="A0A5S3PJT5"/>
<keyword evidence="3" id="KW-0378">Hydrolase</keyword>
<dbReference type="GO" id="GO:0080120">
    <property type="term" value="P:CAAX-box protein maturation"/>
    <property type="evidence" value="ECO:0007669"/>
    <property type="project" value="UniProtKB-ARBA"/>
</dbReference>
<feature type="transmembrane region" description="Helical" evidence="1">
    <location>
        <begin position="23"/>
        <end position="40"/>
    </location>
</feature>
<dbReference type="EMBL" id="VANS01000002">
    <property type="protein sequence ID" value="TMM52446.1"/>
    <property type="molecule type" value="Genomic_DNA"/>
</dbReference>
<keyword evidence="3" id="KW-0645">Protease</keyword>
<evidence type="ECO:0000256" key="1">
    <source>
        <dbReference type="SAM" id="Phobius"/>
    </source>
</evidence>
<dbReference type="OrthoDB" id="7171777at2"/>
<feature type="transmembrane region" description="Helical" evidence="1">
    <location>
        <begin position="71"/>
        <end position="94"/>
    </location>
</feature>
<dbReference type="RefSeq" id="WP_138661987.1">
    <property type="nucleotide sequence ID" value="NZ_VANS01000002.1"/>
</dbReference>
<dbReference type="GO" id="GO:0008237">
    <property type="term" value="F:metallopeptidase activity"/>
    <property type="evidence" value="ECO:0007669"/>
    <property type="project" value="UniProtKB-KW"/>
</dbReference>
<accession>A0A5S3PJT5</accession>
<dbReference type="Proteomes" id="UP000309550">
    <property type="component" value="Unassembled WGS sequence"/>
</dbReference>
<dbReference type="PANTHER" id="PTHR36435">
    <property type="entry name" value="SLR1288 PROTEIN"/>
    <property type="match status" value="1"/>
</dbReference>
<dbReference type="InterPro" id="IPR052710">
    <property type="entry name" value="CAAX_protease"/>
</dbReference>
<feature type="transmembrane region" description="Helical" evidence="1">
    <location>
        <begin position="234"/>
        <end position="255"/>
    </location>
</feature>
<feature type="transmembrane region" description="Helical" evidence="1">
    <location>
        <begin position="208"/>
        <end position="227"/>
    </location>
</feature>
<feature type="transmembrane region" description="Helical" evidence="1">
    <location>
        <begin position="145"/>
        <end position="165"/>
    </location>
</feature>
<evidence type="ECO:0000313" key="3">
    <source>
        <dbReference type="EMBL" id="TMM52446.1"/>
    </source>
</evidence>
<keyword evidence="1" id="KW-0812">Transmembrane</keyword>
<dbReference type="GO" id="GO:0006508">
    <property type="term" value="P:proteolysis"/>
    <property type="evidence" value="ECO:0007669"/>
    <property type="project" value="UniProtKB-KW"/>
</dbReference>
<protein>
    <submittedName>
        <fullName evidence="3">CPBP family intramembrane metalloprotease</fullName>
    </submittedName>
</protein>
<feature type="transmembrane region" description="Helical" evidence="1">
    <location>
        <begin position="186"/>
        <end position="202"/>
    </location>
</feature>
<comment type="caution">
    <text evidence="3">The sequence shown here is derived from an EMBL/GenBank/DDBJ whole genome shotgun (WGS) entry which is preliminary data.</text>
</comment>
<keyword evidence="1" id="KW-1133">Transmembrane helix</keyword>
<sequence>MPGWLTYSAHEQFVAPARSAPQIWRLLLGLAVAAVVYLVLNQMLFRTLYRTLGDDGGTALFTALQTGATPLAMYILLLSFGFMIMGAGVAARIVHRRPALSLLGPPRLALRQFRSVIWMMFVVGAVIWLLPPWDMGAPLQPNMPLGRWLMLLPLSLVAVLVQVSAEEIFFRGYVQQQLAARFKSPLMWMVLPAVLFGLGHYLPGSAGANAGLIALWAAFFGILMADLTARAGTLGPAIAVHFINNISAILIVSMPDDLSGLALYLSPFSMDDTEALRAWLPVDFALMLVSWLAARLAIRR</sequence>
<gene>
    <name evidence="3" type="ORF">FDT80_09195</name>
</gene>
<evidence type="ECO:0000259" key="2">
    <source>
        <dbReference type="Pfam" id="PF02517"/>
    </source>
</evidence>
<reference evidence="3 4" key="1">
    <citation type="submission" date="2019-05" db="EMBL/GenBank/DDBJ databases">
        <title>Sulfitobacter sabulilitoris sp. nov., isolated from a marine sand.</title>
        <authorList>
            <person name="Yoon J.-H."/>
        </authorList>
    </citation>
    <scope>NUCLEOTIDE SEQUENCE [LARGE SCALE GENOMIC DNA]</scope>
    <source>
        <strain evidence="3 4">HSMS-29</strain>
    </source>
</reference>